<reference evidence="8" key="1">
    <citation type="journal article" date="2019" name="Int. J. Syst. Evol. Microbiol.">
        <title>The Global Catalogue of Microorganisms (GCM) 10K type strain sequencing project: providing services to taxonomists for standard genome sequencing and annotation.</title>
        <authorList>
            <consortium name="The Broad Institute Genomics Platform"/>
            <consortium name="The Broad Institute Genome Sequencing Center for Infectious Disease"/>
            <person name="Wu L."/>
            <person name="Ma J."/>
        </authorList>
    </citation>
    <scope>NUCLEOTIDE SEQUENCE [LARGE SCALE GENOMIC DNA]</scope>
    <source>
        <strain evidence="8">NBRC 103166</strain>
    </source>
</reference>
<evidence type="ECO:0000313" key="8">
    <source>
        <dbReference type="Proteomes" id="UP001157353"/>
    </source>
</evidence>
<keyword evidence="8" id="KW-1185">Reference proteome</keyword>
<comment type="function">
    <text evidence="6">Together with LptD, is involved in the assembly of lipopolysaccharide (LPS) at the surface of the outer membrane. Required for the proper assembly of LptD. Binds LPS and may serve as the LPS recognition site at the outer membrane.</text>
</comment>
<evidence type="ECO:0000256" key="5">
    <source>
        <dbReference type="ARBA" id="ARBA00023288"/>
    </source>
</evidence>
<dbReference type="RefSeq" id="WP_284202323.1">
    <property type="nucleotide sequence ID" value="NZ_BSPQ01000001.1"/>
</dbReference>
<proteinExistence type="inferred from homology"/>
<evidence type="ECO:0000256" key="3">
    <source>
        <dbReference type="ARBA" id="ARBA00023139"/>
    </source>
</evidence>
<evidence type="ECO:0000256" key="6">
    <source>
        <dbReference type="HAMAP-Rule" id="MF_01186"/>
    </source>
</evidence>
<keyword evidence="4 6" id="KW-0998">Cell outer membrane</keyword>
<dbReference type="PANTHER" id="PTHR38098:SF1">
    <property type="entry name" value="LPS-ASSEMBLY LIPOPROTEIN LPTE"/>
    <property type="match status" value="1"/>
</dbReference>
<evidence type="ECO:0000256" key="2">
    <source>
        <dbReference type="ARBA" id="ARBA00023136"/>
    </source>
</evidence>
<dbReference type="PANTHER" id="PTHR38098">
    <property type="entry name" value="LPS-ASSEMBLY LIPOPROTEIN LPTE"/>
    <property type="match status" value="1"/>
</dbReference>
<keyword evidence="3 6" id="KW-0564">Palmitate</keyword>
<dbReference type="InterPro" id="IPR007485">
    <property type="entry name" value="LPS_assembly_LptE"/>
</dbReference>
<comment type="caution">
    <text evidence="7">The sequence shown here is derived from an EMBL/GenBank/DDBJ whole genome shotgun (WGS) entry which is preliminary data.</text>
</comment>
<evidence type="ECO:0000256" key="4">
    <source>
        <dbReference type="ARBA" id="ARBA00023237"/>
    </source>
</evidence>
<dbReference type="EMBL" id="BSPQ01000001">
    <property type="protein sequence ID" value="GLS89208.1"/>
    <property type="molecule type" value="Genomic_DNA"/>
</dbReference>
<dbReference type="Pfam" id="PF04390">
    <property type="entry name" value="LptE"/>
    <property type="match status" value="1"/>
</dbReference>
<evidence type="ECO:0000256" key="1">
    <source>
        <dbReference type="ARBA" id="ARBA00022729"/>
    </source>
</evidence>
<organism evidence="7 8">
    <name type="scientific">Psychromonas marina</name>
    <dbReference type="NCBI Taxonomy" id="88364"/>
    <lineage>
        <taxon>Bacteria</taxon>
        <taxon>Pseudomonadati</taxon>
        <taxon>Pseudomonadota</taxon>
        <taxon>Gammaproteobacteria</taxon>
        <taxon>Alteromonadales</taxon>
        <taxon>Psychromonadaceae</taxon>
        <taxon>Psychromonas</taxon>
    </lineage>
</organism>
<protein>
    <recommendedName>
        <fullName evidence="6">LPS-assembly lipoprotein LptE</fullName>
    </recommendedName>
</protein>
<keyword evidence="1 6" id="KW-0732">Signal</keyword>
<dbReference type="Gene3D" id="3.30.160.150">
    <property type="entry name" value="Lipoprotein like domain"/>
    <property type="match status" value="1"/>
</dbReference>
<name>A0ABQ6DVQ6_9GAMM</name>
<dbReference type="HAMAP" id="MF_01186">
    <property type="entry name" value="LPS_assembly_LptE"/>
    <property type="match status" value="1"/>
</dbReference>
<comment type="similarity">
    <text evidence="6">Belongs to the LptE lipoprotein family.</text>
</comment>
<comment type="subcellular location">
    <subcellularLocation>
        <location evidence="6">Cell outer membrane</location>
        <topology evidence="6">Lipid-anchor</topology>
    </subcellularLocation>
</comment>
<dbReference type="PROSITE" id="PS51257">
    <property type="entry name" value="PROKAR_LIPOPROTEIN"/>
    <property type="match status" value="1"/>
</dbReference>
<dbReference type="Proteomes" id="UP001157353">
    <property type="component" value="Unassembled WGS sequence"/>
</dbReference>
<gene>
    <name evidence="6 7" type="primary">lptE</name>
    <name evidence="7" type="ORF">GCM10007916_02750</name>
</gene>
<evidence type="ECO:0000313" key="7">
    <source>
        <dbReference type="EMBL" id="GLS89208.1"/>
    </source>
</evidence>
<comment type="subunit">
    <text evidence="6">Component of the lipopolysaccharide transport and assembly complex. Interacts with LptD.</text>
</comment>
<sequence length="176" mass="19681">MQISFKSFKTLLLLTPLLFLSGCGFHLKHNDGLVEKYPKLLLQSSPNSELTRLIKLRLRGAGIELVTTPSDDIAILKVDNERRSSRIISLNVKAQNAETELGFTLNYSIQSPGYEAQHFNVNLYRDFVESSSQALAKSRESELLTRELRAIAADHIISTMLTLDAKNSAKTDNKSD</sequence>
<keyword evidence="5 6" id="KW-0449">Lipoprotein</keyword>
<accession>A0ABQ6DVQ6</accession>
<keyword evidence="2 6" id="KW-0472">Membrane</keyword>